<accession>A0A4R0PD99</accession>
<gene>
    <name evidence="2" type="ORF">E0D97_09475</name>
</gene>
<evidence type="ECO:0000256" key="1">
    <source>
        <dbReference type="SAM" id="Phobius"/>
    </source>
</evidence>
<name>A0A4R0PD99_9HYPH</name>
<organism evidence="2 3">
    <name type="scientific">Oricola cellulosilytica</name>
    <dbReference type="NCBI Taxonomy" id="1429082"/>
    <lineage>
        <taxon>Bacteria</taxon>
        <taxon>Pseudomonadati</taxon>
        <taxon>Pseudomonadota</taxon>
        <taxon>Alphaproteobacteria</taxon>
        <taxon>Hyphomicrobiales</taxon>
        <taxon>Ahrensiaceae</taxon>
        <taxon>Oricola</taxon>
    </lineage>
</organism>
<dbReference type="RefSeq" id="WP_131568191.1">
    <property type="nucleotide sequence ID" value="NZ_JAINFK010000002.1"/>
</dbReference>
<keyword evidence="1" id="KW-0472">Membrane</keyword>
<dbReference type="AlphaFoldDB" id="A0A4R0PD99"/>
<keyword evidence="1" id="KW-1133">Transmembrane helix</keyword>
<keyword evidence="3" id="KW-1185">Reference proteome</keyword>
<reference evidence="2 3" key="1">
    <citation type="journal article" date="2015" name="Antonie Van Leeuwenhoek">
        <title>Oricola cellulosilytica gen. nov., sp. nov., a cellulose-degrading bacterium of the family Phyllobacteriaceae isolated from surface seashore water, and emended descriptions of Mesorhizobium loti and Phyllobacterium myrsinacearum.</title>
        <authorList>
            <person name="Hameed A."/>
            <person name="Shahina M."/>
            <person name="Lai W.A."/>
            <person name="Lin S.Y."/>
            <person name="Young L.S."/>
            <person name="Liu Y.C."/>
            <person name="Hsu Y.H."/>
            <person name="Young C.C."/>
        </authorList>
    </citation>
    <scope>NUCLEOTIDE SEQUENCE [LARGE SCALE GENOMIC DNA]</scope>
    <source>
        <strain evidence="2 3">KCTC 52183</strain>
    </source>
</reference>
<protein>
    <submittedName>
        <fullName evidence="2">Uncharacterized protein</fullName>
    </submittedName>
</protein>
<keyword evidence="1" id="KW-0812">Transmembrane</keyword>
<proteinExistence type="predicted"/>
<sequence length="97" mass="10339">MSHPAAPQLHSPSPPDIRPEKVPLSFHVVIGIGGLFLFLASQICIVAVAAVWAIGGYLHLALTGFLVLIAILGAPALYLCWKVLVMTISAERDPENN</sequence>
<dbReference type="EMBL" id="SJST01000003">
    <property type="protein sequence ID" value="TCD14299.1"/>
    <property type="molecule type" value="Genomic_DNA"/>
</dbReference>
<evidence type="ECO:0000313" key="3">
    <source>
        <dbReference type="Proteomes" id="UP000291301"/>
    </source>
</evidence>
<comment type="caution">
    <text evidence="2">The sequence shown here is derived from an EMBL/GenBank/DDBJ whole genome shotgun (WGS) entry which is preliminary data.</text>
</comment>
<evidence type="ECO:0000313" key="2">
    <source>
        <dbReference type="EMBL" id="TCD14299.1"/>
    </source>
</evidence>
<feature type="transmembrane region" description="Helical" evidence="1">
    <location>
        <begin position="28"/>
        <end position="54"/>
    </location>
</feature>
<dbReference type="Proteomes" id="UP000291301">
    <property type="component" value="Unassembled WGS sequence"/>
</dbReference>
<feature type="transmembrane region" description="Helical" evidence="1">
    <location>
        <begin position="60"/>
        <end position="81"/>
    </location>
</feature>